<dbReference type="RefSeq" id="WP_261766171.1">
    <property type="nucleotide sequence ID" value="NZ_BJZR01000042.1"/>
</dbReference>
<evidence type="ECO:0000313" key="5">
    <source>
        <dbReference type="Proteomes" id="UP000321155"/>
    </source>
</evidence>
<evidence type="ECO:0000256" key="2">
    <source>
        <dbReference type="SAM" id="SignalP"/>
    </source>
</evidence>
<comment type="caution">
    <text evidence="4">The sequence shown here is derived from an EMBL/GenBank/DDBJ whole genome shotgun (WGS) entry which is preliminary data.</text>
</comment>
<keyword evidence="5" id="KW-1185">Reference proteome</keyword>
<feature type="domain" description="DUF6318" evidence="3">
    <location>
        <begin position="61"/>
        <end position="213"/>
    </location>
</feature>
<gene>
    <name evidence="4" type="ORF">KFL01_17090</name>
</gene>
<feature type="region of interest" description="Disordered" evidence="1">
    <location>
        <begin position="28"/>
        <end position="58"/>
    </location>
</feature>
<reference evidence="4 5" key="1">
    <citation type="submission" date="2019-07" db="EMBL/GenBank/DDBJ databases">
        <title>Whole genome shotgun sequence of Kocuria flava NBRC 107626.</title>
        <authorList>
            <person name="Hosoyama A."/>
            <person name="Uohara A."/>
            <person name="Ohji S."/>
            <person name="Ichikawa N."/>
        </authorList>
    </citation>
    <scope>NUCLEOTIDE SEQUENCE [LARGE SCALE GENOMIC DNA]</scope>
    <source>
        <strain evidence="4 5">NBRC 107626</strain>
    </source>
</reference>
<sequence length="223" mass="24024">MVRSWSVGAPIGVVLLATLLLTGCAPGEPGNDDAAAPPSPGSSSPAPTSSSGEGPAATADEYVPASLEGPARNVPEPVMPALAKEESLEGAQAFLDYWSDAMWFANQTGNTKFVREVVSTSCERCYEQFDVIDEVYARDAWFIGGRERVEIQDESLVRAVDGVYKPVSLANSEGIKLVENGRITYEAEPRKGLNDPFPIYLDYRNGKWLYITAANMPGVGEMQ</sequence>
<keyword evidence="2" id="KW-0732">Signal</keyword>
<evidence type="ECO:0000313" key="4">
    <source>
        <dbReference type="EMBL" id="GEO92403.1"/>
    </source>
</evidence>
<name>A0ABQ0X434_9MICC</name>
<organism evidence="4 5">
    <name type="scientific">Kocuria flava</name>
    <dbReference type="NCBI Taxonomy" id="446860"/>
    <lineage>
        <taxon>Bacteria</taxon>
        <taxon>Bacillati</taxon>
        <taxon>Actinomycetota</taxon>
        <taxon>Actinomycetes</taxon>
        <taxon>Micrococcales</taxon>
        <taxon>Micrococcaceae</taxon>
        <taxon>Kocuria</taxon>
    </lineage>
</organism>
<accession>A0ABQ0X434</accession>
<dbReference type="Pfam" id="PF19843">
    <property type="entry name" value="DUF6318"/>
    <property type="match status" value="1"/>
</dbReference>
<dbReference type="PROSITE" id="PS51257">
    <property type="entry name" value="PROKAR_LIPOPROTEIN"/>
    <property type="match status" value="1"/>
</dbReference>
<dbReference type="InterPro" id="IPR046281">
    <property type="entry name" value="DUF6318"/>
</dbReference>
<protein>
    <recommendedName>
        <fullName evidence="3">DUF6318 domain-containing protein</fullName>
    </recommendedName>
</protein>
<feature type="compositionally biased region" description="Low complexity" evidence="1">
    <location>
        <begin position="41"/>
        <end position="57"/>
    </location>
</feature>
<dbReference type="EMBL" id="BJZR01000042">
    <property type="protein sequence ID" value="GEO92403.1"/>
    <property type="molecule type" value="Genomic_DNA"/>
</dbReference>
<evidence type="ECO:0000256" key="1">
    <source>
        <dbReference type="SAM" id="MobiDB-lite"/>
    </source>
</evidence>
<proteinExistence type="predicted"/>
<feature type="signal peptide" evidence="2">
    <location>
        <begin position="1"/>
        <end position="27"/>
    </location>
</feature>
<evidence type="ECO:0000259" key="3">
    <source>
        <dbReference type="Pfam" id="PF19843"/>
    </source>
</evidence>
<dbReference type="Proteomes" id="UP000321155">
    <property type="component" value="Unassembled WGS sequence"/>
</dbReference>
<feature type="chain" id="PRO_5045865403" description="DUF6318 domain-containing protein" evidence="2">
    <location>
        <begin position="28"/>
        <end position="223"/>
    </location>
</feature>